<evidence type="ECO:0000313" key="1">
    <source>
        <dbReference type="EMBL" id="KAF9648080.1"/>
    </source>
</evidence>
<gene>
    <name evidence="1" type="ORF">BDM02DRAFT_3076322</name>
</gene>
<accession>A0ACB6ZE31</accession>
<feature type="non-terminal residue" evidence="1">
    <location>
        <position position="1"/>
    </location>
</feature>
<dbReference type="EMBL" id="MU118020">
    <property type="protein sequence ID" value="KAF9648080.1"/>
    <property type="molecule type" value="Genomic_DNA"/>
</dbReference>
<keyword evidence="2" id="KW-1185">Reference proteome</keyword>
<organism evidence="1 2">
    <name type="scientific">Thelephora ganbajun</name>
    <name type="common">Ganba fungus</name>
    <dbReference type="NCBI Taxonomy" id="370292"/>
    <lineage>
        <taxon>Eukaryota</taxon>
        <taxon>Fungi</taxon>
        <taxon>Dikarya</taxon>
        <taxon>Basidiomycota</taxon>
        <taxon>Agaricomycotina</taxon>
        <taxon>Agaricomycetes</taxon>
        <taxon>Thelephorales</taxon>
        <taxon>Thelephoraceae</taxon>
        <taxon>Thelephora</taxon>
    </lineage>
</organism>
<reference evidence="1" key="2">
    <citation type="journal article" date="2020" name="Nat. Commun.">
        <title>Large-scale genome sequencing of mycorrhizal fungi provides insights into the early evolution of symbiotic traits.</title>
        <authorList>
            <person name="Miyauchi S."/>
            <person name="Kiss E."/>
            <person name="Kuo A."/>
            <person name="Drula E."/>
            <person name="Kohler A."/>
            <person name="Sanchez-Garcia M."/>
            <person name="Morin E."/>
            <person name="Andreopoulos B."/>
            <person name="Barry K.W."/>
            <person name="Bonito G."/>
            <person name="Buee M."/>
            <person name="Carver A."/>
            <person name="Chen C."/>
            <person name="Cichocki N."/>
            <person name="Clum A."/>
            <person name="Culley D."/>
            <person name="Crous P.W."/>
            <person name="Fauchery L."/>
            <person name="Girlanda M."/>
            <person name="Hayes R.D."/>
            <person name="Keri Z."/>
            <person name="LaButti K."/>
            <person name="Lipzen A."/>
            <person name="Lombard V."/>
            <person name="Magnuson J."/>
            <person name="Maillard F."/>
            <person name="Murat C."/>
            <person name="Nolan M."/>
            <person name="Ohm R.A."/>
            <person name="Pangilinan J."/>
            <person name="Pereira M.F."/>
            <person name="Perotto S."/>
            <person name="Peter M."/>
            <person name="Pfister S."/>
            <person name="Riley R."/>
            <person name="Sitrit Y."/>
            <person name="Stielow J.B."/>
            <person name="Szollosi G."/>
            <person name="Zifcakova L."/>
            <person name="Stursova M."/>
            <person name="Spatafora J.W."/>
            <person name="Tedersoo L."/>
            <person name="Vaario L.M."/>
            <person name="Yamada A."/>
            <person name="Yan M."/>
            <person name="Wang P."/>
            <person name="Xu J."/>
            <person name="Bruns T."/>
            <person name="Baldrian P."/>
            <person name="Vilgalys R."/>
            <person name="Dunand C."/>
            <person name="Henrissat B."/>
            <person name="Grigoriev I.V."/>
            <person name="Hibbett D."/>
            <person name="Nagy L.G."/>
            <person name="Martin F.M."/>
        </authorList>
    </citation>
    <scope>NUCLEOTIDE SEQUENCE</scope>
    <source>
        <strain evidence="1">P2</strain>
    </source>
</reference>
<reference evidence="1" key="1">
    <citation type="submission" date="2019-10" db="EMBL/GenBank/DDBJ databases">
        <authorList>
            <consortium name="DOE Joint Genome Institute"/>
            <person name="Kuo A."/>
            <person name="Miyauchi S."/>
            <person name="Kiss E."/>
            <person name="Drula E."/>
            <person name="Kohler A."/>
            <person name="Sanchez-Garcia M."/>
            <person name="Andreopoulos B."/>
            <person name="Barry K.W."/>
            <person name="Bonito G."/>
            <person name="Buee M."/>
            <person name="Carver A."/>
            <person name="Chen C."/>
            <person name="Cichocki N."/>
            <person name="Clum A."/>
            <person name="Culley D."/>
            <person name="Crous P.W."/>
            <person name="Fauchery L."/>
            <person name="Girlanda M."/>
            <person name="Hayes R."/>
            <person name="Keri Z."/>
            <person name="Labutti K."/>
            <person name="Lipzen A."/>
            <person name="Lombard V."/>
            <person name="Magnuson J."/>
            <person name="Maillard F."/>
            <person name="Morin E."/>
            <person name="Murat C."/>
            <person name="Nolan M."/>
            <person name="Ohm R."/>
            <person name="Pangilinan J."/>
            <person name="Pereira M."/>
            <person name="Perotto S."/>
            <person name="Peter M."/>
            <person name="Riley R."/>
            <person name="Sitrit Y."/>
            <person name="Stielow B."/>
            <person name="Szollosi G."/>
            <person name="Zifcakova L."/>
            <person name="Stursova M."/>
            <person name="Spatafora J.W."/>
            <person name="Tedersoo L."/>
            <person name="Vaario L.-M."/>
            <person name="Yamada A."/>
            <person name="Yan M."/>
            <person name="Wang P."/>
            <person name="Xu J."/>
            <person name="Bruns T."/>
            <person name="Baldrian P."/>
            <person name="Vilgalys R."/>
            <person name="Henrissat B."/>
            <person name="Grigoriev I.V."/>
            <person name="Hibbett D."/>
            <person name="Nagy L.G."/>
            <person name="Martin F.M."/>
        </authorList>
    </citation>
    <scope>NUCLEOTIDE SEQUENCE</scope>
    <source>
        <strain evidence="1">P2</strain>
    </source>
</reference>
<dbReference type="Proteomes" id="UP000886501">
    <property type="component" value="Unassembled WGS sequence"/>
</dbReference>
<sequence>KKQSLIQLHFSIDASVLRTCPICDLSYTKGAQDDEALHKSHCARVQRGLEWTKDEIKESAKHGVVEIESGIRLKDGSVGRILAVNAKVTGKIGSKLSVLFEIINLALSSPPLSQQTLSDSKVYLFLLTSTNARQREKIVGCVIAQPIVTAMRIAENDPIRGVAQQNNTQETPAREMTSTLRPSTSRTSSKEGLITVDASTSLYCSPEPLPTPLGIPRMFVSSSYRRLGVASRLLTAVAENFIHGVVLDPAKGEVAFTQPTTSGKALMEKWAKKGARVYRE</sequence>
<feature type="non-terminal residue" evidence="1">
    <location>
        <position position="280"/>
    </location>
</feature>
<name>A0ACB6ZE31_THEGA</name>
<proteinExistence type="predicted"/>
<comment type="caution">
    <text evidence="1">The sequence shown here is derived from an EMBL/GenBank/DDBJ whole genome shotgun (WGS) entry which is preliminary data.</text>
</comment>
<evidence type="ECO:0000313" key="2">
    <source>
        <dbReference type="Proteomes" id="UP000886501"/>
    </source>
</evidence>
<protein>
    <submittedName>
        <fullName evidence="1">Uncharacterized protein</fullName>
    </submittedName>
</protein>